<accession>A0A3A4R6T4</accession>
<gene>
    <name evidence="5" type="ORF">C4541_08955</name>
</gene>
<dbReference type="Pfam" id="PF09822">
    <property type="entry name" value="ABC_transp_aux"/>
    <property type="match status" value="1"/>
</dbReference>
<dbReference type="Pfam" id="PF23357">
    <property type="entry name" value="DUF7088"/>
    <property type="match status" value="1"/>
</dbReference>
<evidence type="ECO:0000259" key="4">
    <source>
        <dbReference type="Pfam" id="PF23357"/>
    </source>
</evidence>
<keyword evidence="2" id="KW-0812">Transmembrane</keyword>
<feature type="domain" description="ABC-type uncharacterised transport system" evidence="3">
    <location>
        <begin position="185"/>
        <end position="471"/>
    </location>
</feature>
<feature type="transmembrane region" description="Helical" evidence="2">
    <location>
        <begin position="12"/>
        <end position="32"/>
    </location>
</feature>
<proteinExistence type="predicted"/>
<dbReference type="InterPro" id="IPR055396">
    <property type="entry name" value="DUF7088"/>
</dbReference>
<reference evidence="5 6" key="1">
    <citation type="journal article" date="2017" name="ISME J.">
        <title>Energy and carbon metabolisms in a deep terrestrial subsurface fluid microbial community.</title>
        <authorList>
            <person name="Momper L."/>
            <person name="Jungbluth S.P."/>
            <person name="Lee M.D."/>
            <person name="Amend J.P."/>
        </authorList>
    </citation>
    <scope>NUCLEOTIDE SEQUENCE [LARGE SCALE GENOMIC DNA]</scope>
    <source>
        <strain evidence="5">SURF_26</strain>
    </source>
</reference>
<dbReference type="Proteomes" id="UP000266426">
    <property type="component" value="Unassembled WGS sequence"/>
</dbReference>
<keyword evidence="2" id="KW-1133">Transmembrane helix</keyword>
<feature type="domain" description="DUF7088" evidence="4">
    <location>
        <begin position="47"/>
        <end position="148"/>
    </location>
</feature>
<dbReference type="InterPro" id="IPR019196">
    <property type="entry name" value="ABC_transp_unknown"/>
</dbReference>
<evidence type="ECO:0000313" key="6">
    <source>
        <dbReference type="Proteomes" id="UP000266426"/>
    </source>
</evidence>
<evidence type="ECO:0000313" key="5">
    <source>
        <dbReference type="EMBL" id="RJP57998.1"/>
    </source>
</evidence>
<feature type="region of interest" description="Disordered" evidence="1">
    <location>
        <begin position="426"/>
        <end position="447"/>
    </location>
</feature>
<dbReference type="PANTHER" id="PTHR12969">
    <property type="entry name" value="NGD5/OSM-6/IFT52"/>
    <property type="match status" value="1"/>
</dbReference>
<sequence>MVRERKMKQRKLTYAAQALLTTLVVLGIIVIINGISVRKFVRWDLTESKQYTISDSTKNVLSKLDDIITIKLYFSKNLPPVMRIREQQVKDLLDEYRAYSGGNIVVKREDPGEDEELARQVQSIGIPQVQMTFREKDKVEVKNGYLGIGIFYETKHEVLPIVQNVDNLEYDLTSAIKKVVMETIPTVGFLTGHGERDINKDYALIKGAIDQQYETKTVSLENGQLVSDEIDTLIIGGPRTDFSERDLFAIDQFVMRGGKLMVLLDMAELNLEMGLIATPLNLSINKLLESYGIKVNNDMVLDRFNDRLTYSESPNNVVQYITTVNYPYFVKAFKQNFDTTNPIVRGLETLTFPWTSSIDLIERKVKDASVIKLVQSSENAWTQKGRYDLNPKQDFNVPPDQEAQYILAAIVENSFSSYFAGKEIPPAQKSEETPEQAEPPAEQSEPEQIIEYSPTTNIMVIGGSYFITTDSLRRFNSNAVFFLNAVDWLTQGEDLIGIRTRNVTERPVRELSEKVISFIKFINIFGVSLMVISAGLFRMYWRKREKRMYETMISKS</sequence>
<name>A0A3A4R6T4_9BACT</name>
<organism evidence="5 6">
    <name type="scientific">Candidatus Auribacter fodinae</name>
    <dbReference type="NCBI Taxonomy" id="2093366"/>
    <lineage>
        <taxon>Bacteria</taxon>
        <taxon>Pseudomonadati</taxon>
        <taxon>Candidatus Auribacterota</taxon>
        <taxon>Candidatus Auribacteria</taxon>
        <taxon>Candidatus Auribacterales</taxon>
        <taxon>Candidatus Auribacteraceae</taxon>
        <taxon>Candidatus Auribacter</taxon>
    </lineage>
</organism>
<protein>
    <submittedName>
        <fullName evidence="5">Uncharacterized protein</fullName>
    </submittedName>
</protein>
<feature type="compositionally biased region" description="Low complexity" evidence="1">
    <location>
        <begin position="436"/>
        <end position="447"/>
    </location>
</feature>
<evidence type="ECO:0000259" key="3">
    <source>
        <dbReference type="Pfam" id="PF09822"/>
    </source>
</evidence>
<dbReference type="InterPro" id="IPR039975">
    <property type="entry name" value="IFT52"/>
</dbReference>
<dbReference type="EMBL" id="QZJZ01000072">
    <property type="protein sequence ID" value="RJP57998.1"/>
    <property type="molecule type" value="Genomic_DNA"/>
</dbReference>
<evidence type="ECO:0000256" key="2">
    <source>
        <dbReference type="SAM" id="Phobius"/>
    </source>
</evidence>
<keyword evidence="2" id="KW-0472">Membrane</keyword>
<dbReference type="PANTHER" id="PTHR12969:SF7">
    <property type="entry name" value="INTRAFLAGELLAR TRANSPORT PROTEIN 52 HOMOLOG"/>
    <property type="match status" value="1"/>
</dbReference>
<comment type="caution">
    <text evidence="5">The sequence shown here is derived from an EMBL/GenBank/DDBJ whole genome shotgun (WGS) entry which is preliminary data.</text>
</comment>
<feature type="transmembrane region" description="Helical" evidence="2">
    <location>
        <begin position="521"/>
        <end position="541"/>
    </location>
</feature>
<evidence type="ECO:0000256" key="1">
    <source>
        <dbReference type="SAM" id="MobiDB-lite"/>
    </source>
</evidence>
<dbReference type="AlphaFoldDB" id="A0A3A4R6T4"/>